<keyword evidence="3 5" id="KW-1133">Transmembrane helix</keyword>
<keyword evidence="4 5" id="KW-0472">Membrane</keyword>
<proteinExistence type="predicted"/>
<dbReference type="PANTHER" id="PTHR22950:SF349">
    <property type="entry name" value="AMINO ACID TRANSPORTER TRANSMEMBRANE DOMAIN-CONTAINING PROTEIN"/>
    <property type="match status" value="1"/>
</dbReference>
<feature type="transmembrane region" description="Helical" evidence="5">
    <location>
        <begin position="250"/>
        <end position="270"/>
    </location>
</feature>
<feature type="transmembrane region" description="Helical" evidence="5">
    <location>
        <begin position="367"/>
        <end position="388"/>
    </location>
</feature>
<dbReference type="PANTHER" id="PTHR22950">
    <property type="entry name" value="AMINO ACID TRANSPORTER"/>
    <property type="match status" value="1"/>
</dbReference>
<evidence type="ECO:0000259" key="6">
    <source>
        <dbReference type="Pfam" id="PF01490"/>
    </source>
</evidence>
<feature type="transmembrane region" description="Helical" evidence="5">
    <location>
        <begin position="429"/>
        <end position="450"/>
    </location>
</feature>
<feature type="transmembrane region" description="Helical" evidence="5">
    <location>
        <begin position="394"/>
        <end position="417"/>
    </location>
</feature>
<dbReference type="GO" id="GO:0005774">
    <property type="term" value="C:vacuolar membrane"/>
    <property type="evidence" value="ECO:0007669"/>
    <property type="project" value="TreeGrafter"/>
</dbReference>
<evidence type="ECO:0000256" key="1">
    <source>
        <dbReference type="ARBA" id="ARBA00004141"/>
    </source>
</evidence>
<accession>A0A8J2WDU3</accession>
<evidence type="ECO:0000313" key="7">
    <source>
        <dbReference type="EMBL" id="CAH0100895.1"/>
    </source>
</evidence>
<feature type="transmembrane region" description="Helical" evidence="5">
    <location>
        <begin position="185"/>
        <end position="202"/>
    </location>
</feature>
<organism evidence="7 8">
    <name type="scientific">Daphnia galeata</name>
    <dbReference type="NCBI Taxonomy" id="27404"/>
    <lineage>
        <taxon>Eukaryota</taxon>
        <taxon>Metazoa</taxon>
        <taxon>Ecdysozoa</taxon>
        <taxon>Arthropoda</taxon>
        <taxon>Crustacea</taxon>
        <taxon>Branchiopoda</taxon>
        <taxon>Diplostraca</taxon>
        <taxon>Cladocera</taxon>
        <taxon>Anomopoda</taxon>
        <taxon>Daphniidae</taxon>
        <taxon>Daphnia</taxon>
    </lineage>
</organism>
<evidence type="ECO:0000256" key="5">
    <source>
        <dbReference type="SAM" id="Phobius"/>
    </source>
</evidence>
<feature type="transmembrane region" description="Helical" evidence="5">
    <location>
        <begin position="81"/>
        <end position="103"/>
    </location>
</feature>
<evidence type="ECO:0000256" key="3">
    <source>
        <dbReference type="ARBA" id="ARBA00022989"/>
    </source>
</evidence>
<dbReference type="Proteomes" id="UP000789390">
    <property type="component" value="Unassembled WGS sequence"/>
</dbReference>
<keyword evidence="8" id="KW-1185">Reference proteome</keyword>
<evidence type="ECO:0000256" key="2">
    <source>
        <dbReference type="ARBA" id="ARBA00022692"/>
    </source>
</evidence>
<comment type="subcellular location">
    <subcellularLocation>
        <location evidence="1">Membrane</location>
        <topology evidence="1">Multi-pass membrane protein</topology>
    </subcellularLocation>
</comment>
<feature type="transmembrane region" description="Helical" evidence="5">
    <location>
        <begin position="145"/>
        <end position="165"/>
    </location>
</feature>
<evidence type="ECO:0000256" key="4">
    <source>
        <dbReference type="ARBA" id="ARBA00023136"/>
    </source>
</evidence>
<comment type="caution">
    <text evidence="7">The sequence shown here is derived from an EMBL/GenBank/DDBJ whole genome shotgun (WGS) entry which is preliminary data.</text>
</comment>
<name>A0A8J2WDU3_9CRUS</name>
<reference evidence="7" key="1">
    <citation type="submission" date="2021-11" db="EMBL/GenBank/DDBJ databases">
        <authorList>
            <person name="Schell T."/>
        </authorList>
    </citation>
    <scope>NUCLEOTIDE SEQUENCE</scope>
    <source>
        <strain evidence="7">M5</strain>
    </source>
</reference>
<feature type="transmembrane region" description="Helical" evidence="5">
    <location>
        <begin position="209"/>
        <end position="230"/>
    </location>
</feature>
<keyword evidence="2 5" id="KW-0812">Transmembrane</keyword>
<dbReference type="GO" id="GO:0015179">
    <property type="term" value="F:L-amino acid transmembrane transporter activity"/>
    <property type="evidence" value="ECO:0007669"/>
    <property type="project" value="TreeGrafter"/>
</dbReference>
<dbReference type="AlphaFoldDB" id="A0A8J2WDU3"/>
<dbReference type="EMBL" id="CAKKLH010000046">
    <property type="protein sequence ID" value="CAH0100895.1"/>
    <property type="molecule type" value="Genomic_DNA"/>
</dbReference>
<dbReference type="InterPro" id="IPR013057">
    <property type="entry name" value="AA_transpt_TM"/>
</dbReference>
<dbReference type="OrthoDB" id="1684102at2759"/>
<feature type="domain" description="Amino acid transporter transmembrane" evidence="6">
    <location>
        <begin position="50"/>
        <end position="450"/>
    </location>
</feature>
<sequence>MSSKIPDEQMVSESMIPLLDHSTTIQPIGDSTEKIIPAPITVIRDERFQPISNFETMLHLLKGNIGTGLLAMPRAFHNSGLWTGSVLTIITACICTHCMHILVKLAAIVKERRDCVIPASYAEVAEIVCQTGSQQFIKYAKLARISVNVFICISQLGFCCVYLVFVGTNLKQVVDYYAPNLQWDVRVFMCLVTIPLIFLNWLRDLKLMAPVSLLANVLQSVSIVIVFYYITRDGLPPLNSKPAFNDWVGLSLFFGTVVFSFEGIGLILPIQKDMRHPRDFEGWNGILNVGMVLVTCLELAMGYLKYGAAIEGSITLNLPQDEILARLVKVFMVFAIFGSYTMQFYVPIPILWPVLEKSVETFNKYPLASELIFRTLLVLLTLILAAAIPQIDLYISLVGALGGSALALIFPPILELVTHWPHVSYTNVVKNFLIVIFGLTGFTSGTYVSVKEILSAYSK</sequence>
<dbReference type="Pfam" id="PF01490">
    <property type="entry name" value="Aa_trans"/>
    <property type="match status" value="1"/>
</dbReference>
<gene>
    <name evidence="7" type="ORF">DGAL_LOCUS3183</name>
</gene>
<feature type="transmembrane region" description="Helical" evidence="5">
    <location>
        <begin position="323"/>
        <end position="346"/>
    </location>
</feature>
<protein>
    <recommendedName>
        <fullName evidence="6">Amino acid transporter transmembrane domain-containing protein</fullName>
    </recommendedName>
</protein>
<evidence type="ECO:0000313" key="8">
    <source>
        <dbReference type="Proteomes" id="UP000789390"/>
    </source>
</evidence>